<organism evidence="3 4">
    <name type="scientific">Candidatus Fusicatenibacter intestinigallinarum</name>
    <dbReference type="NCBI Taxonomy" id="2838598"/>
    <lineage>
        <taxon>Bacteria</taxon>
        <taxon>Bacillati</taxon>
        <taxon>Bacillota</taxon>
        <taxon>Clostridia</taxon>
        <taxon>Lachnospirales</taxon>
        <taxon>Lachnospiraceae</taxon>
        <taxon>Fusicatenibacter</taxon>
    </lineage>
</organism>
<keyword evidence="2" id="KW-0812">Transmembrane</keyword>
<reference evidence="3" key="1">
    <citation type="journal article" date="2021" name="PeerJ">
        <title>Extensive microbial diversity within the chicken gut microbiome revealed by metagenomics and culture.</title>
        <authorList>
            <person name="Gilroy R."/>
            <person name="Ravi A."/>
            <person name="Getino M."/>
            <person name="Pursley I."/>
            <person name="Horton D.L."/>
            <person name="Alikhan N.F."/>
            <person name="Baker D."/>
            <person name="Gharbi K."/>
            <person name="Hall N."/>
            <person name="Watson M."/>
            <person name="Adriaenssens E.M."/>
            <person name="Foster-Nyarko E."/>
            <person name="Jarju S."/>
            <person name="Secka A."/>
            <person name="Antonio M."/>
            <person name="Oren A."/>
            <person name="Chaudhuri R.R."/>
            <person name="La Ragione R."/>
            <person name="Hildebrand F."/>
            <person name="Pallen M.J."/>
        </authorList>
    </citation>
    <scope>NUCLEOTIDE SEQUENCE</scope>
    <source>
        <strain evidence="3">CHK185-5351</strain>
    </source>
</reference>
<dbReference type="AlphaFoldDB" id="A0A9D2N8G8"/>
<evidence type="ECO:0000256" key="2">
    <source>
        <dbReference type="SAM" id="Phobius"/>
    </source>
</evidence>
<gene>
    <name evidence="3" type="ORF">H9705_01300</name>
</gene>
<evidence type="ECO:0000313" key="4">
    <source>
        <dbReference type="Proteomes" id="UP000823849"/>
    </source>
</evidence>
<feature type="compositionally biased region" description="Basic and acidic residues" evidence="1">
    <location>
        <begin position="75"/>
        <end position="87"/>
    </location>
</feature>
<protein>
    <submittedName>
        <fullName evidence="3">Uncharacterized protein</fullName>
    </submittedName>
</protein>
<dbReference type="EMBL" id="DWWU01000006">
    <property type="protein sequence ID" value="HJC14450.1"/>
    <property type="molecule type" value="Genomic_DNA"/>
</dbReference>
<keyword evidence="2" id="KW-1133">Transmembrane helix</keyword>
<sequence length="261" mass="29356">METKRTEAVPFPAQSTGEIADLSSELEQQLNQQLESLDYGSEFSGQNFSRTEEDFSRDSQGLSGTRPFITEGEEGGEHRESAPEKPSGKTASLINESKFLRYIADLRKADSELALAKAESAELVHQIDNFREHYTEYEQKISGLITEQDQSLQKQLDTLTELAHSVQVSSDSLSTRIDREIQRLTQGLEQAIQGSVKDSCDQELARVKDATDVLLNYSETVKSQSIRFQNLEKFKFVLFIISSVSSPIVLILFLLNLLHVF</sequence>
<reference evidence="3" key="2">
    <citation type="submission" date="2021-04" db="EMBL/GenBank/DDBJ databases">
        <authorList>
            <person name="Gilroy R."/>
        </authorList>
    </citation>
    <scope>NUCLEOTIDE SEQUENCE</scope>
    <source>
        <strain evidence="3">CHK185-5351</strain>
    </source>
</reference>
<evidence type="ECO:0000256" key="1">
    <source>
        <dbReference type="SAM" id="MobiDB-lite"/>
    </source>
</evidence>
<evidence type="ECO:0000313" key="3">
    <source>
        <dbReference type="EMBL" id="HJC14450.1"/>
    </source>
</evidence>
<feature type="transmembrane region" description="Helical" evidence="2">
    <location>
        <begin position="236"/>
        <end position="258"/>
    </location>
</feature>
<feature type="region of interest" description="Disordered" evidence="1">
    <location>
        <begin position="42"/>
        <end position="91"/>
    </location>
</feature>
<name>A0A9D2N8G8_9FIRM</name>
<comment type="caution">
    <text evidence="3">The sequence shown here is derived from an EMBL/GenBank/DDBJ whole genome shotgun (WGS) entry which is preliminary data.</text>
</comment>
<keyword evidence="2" id="KW-0472">Membrane</keyword>
<proteinExistence type="predicted"/>
<accession>A0A9D2N8G8</accession>
<dbReference type="Proteomes" id="UP000823849">
    <property type="component" value="Unassembled WGS sequence"/>
</dbReference>